<reference evidence="1" key="1">
    <citation type="journal article" date="2022" name="Plant J.">
        <title>Strategies of tolerance reflected in two North American maple genomes.</title>
        <authorList>
            <person name="McEvoy S.L."/>
            <person name="Sezen U.U."/>
            <person name="Trouern-Trend A."/>
            <person name="McMahon S.M."/>
            <person name="Schaberg P.G."/>
            <person name="Yang J."/>
            <person name="Wegrzyn J.L."/>
            <person name="Swenson N.G."/>
        </authorList>
    </citation>
    <scope>NUCLEOTIDE SEQUENCE</scope>
    <source>
        <strain evidence="1">91603</strain>
    </source>
</reference>
<accession>A0AAD5ILE5</accession>
<protein>
    <submittedName>
        <fullName evidence="1">Uncharacterized protein</fullName>
    </submittedName>
</protein>
<comment type="caution">
    <text evidence="1">The sequence shown here is derived from an EMBL/GenBank/DDBJ whole genome shotgun (WGS) entry which is preliminary data.</text>
</comment>
<sequence>MDFHYTSQFEDVIEDDVFYAELRRQILLLTADEDEDRLDFVRRKHPNSIDAKERNSNTLMSLSTTLQPGSYFNWWGNPKSDSVPTWLVNLWRNGNRNGNGTGVFIPHIVKTRRHKLAGQYSTILLEEQKMREEYSGEWEARRLDIKTSPCERSEDDTETIPYCL</sequence>
<dbReference type="Proteomes" id="UP001064489">
    <property type="component" value="Chromosome 7"/>
</dbReference>
<gene>
    <name evidence="1" type="ORF">LWI28_004915</name>
</gene>
<dbReference type="AlphaFoldDB" id="A0AAD5ILE5"/>
<organism evidence="1 2">
    <name type="scientific">Acer negundo</name>
    <name type="common">Box elder</name>
    <dbReference type="NCBI Taxonomy" id="4023"/>
    <lineage>
        <taxon>Eukaryota</taxon>
        <taxon>Viridiplantae</taxon>
        <taxon>Streptophyta</taxon>
        <taxon>Embryophyta</taxon>
        <taxon>Tracheophyta</taxon>
        <taxon>Spermatophyta</taxon>
        <taxon>Magnoliopsida</taxon>
        <taxon>eudicotyledons</taxon>
        <taxon>Gunneridae</taxon>
        <taxon>Pentapetalae</taxon>
        <taxon>rosids</taxon>
        <taxon>malvids</taxon>
        <taxon>Sapindales</taxon>
        <taxon>Sapindaceae</taxon>
        <taxon>Hippocastanoideae</taxon>
        <taxon>Acereae</taxon>
        <taxon>Acer</taxon>
    </lineage>
</organism>
<evidence type="ECO:0000313" key="1">
    <source>
        <dbReference type="EMBL" id="KAI9168982.1"/>
    </source>
</evidence>
<evidence type="ECO:0000313" key="2">
    <source>
        <dbReference type="Proteomes" id="UP001064489"/>
    </source>
</evidence>
<reference evidence="1" key="2">
    <citation type="submission" date="2023-02" db="EMBL/GenBank/DDBJ databases">
        <authorList>
            <person name="Swenson N.G."/>
            <person name="Wegrzyn J.L."/>
            <person name="Mcevoy S.L."/>
        </authorList>
    </citation>
    <scope>NUCLEOTIDE SEQUENCE</scope>
    <source>
        <strain evidence="1">91603</strain>
        <tissue evidence="1">Leaf</tissue>
    </source>
</reference>
<proteinExistence type="predicted"/>
<dbReference type="EMBL" id="JAJSOW010000104">
    <property type="protein sequence ID" value="KAI9168982.1"/>
    <property type="molecule type" value="Genomic_DNA"/>
</dbReference>
<dbReference type="PANTHER" id="PTHR34956">
    <property type="entry name" value="OS05G0397300 PROTEIN"/>
    <property type="match status" value="1"/>
</dbReference>
<keyword evidence="2" id="KW-1185">Reference proteome</keyword>
<dbReference type="PANTHER" id="PTHR34956:SF1">
    <property type="entry name" value="DUF4005 DOMAIN-CONTAINING PROTEIN"/>
    <property type="match status" value="1"/>
</dbReference>
<name>A0AAD5ILE5_ACENE</name>